<gene>
    <name evidence="1" type="ORF">ETD83_15275</name>
</gene>
<reference evidence="1 2" key="1">
    <citation type="submission" date="2019-05" db="EMBL/GenBank/DDBJ databases">
        <title>Draft genome sequence of Actinomadura sp. 14C53.</title>
        <authorList>
            <person name="Saricaoglu S."/>
            <person name="Isik K."/>
        </authorList>
    </citation>
    <scope>NUCLEOTIDE SEQUENCE [LARGE SCALE GENOMIC DNA]</scope>
    <source>
        <strain evidence="1 2">14C53</strain>
    </source>
</reference>
<organism evidence="1 2">
    <name type="scientific">Actinomadura soli</name>
    <dbReference type="NCBI Taxonomy" id="2508997"/>
    <lineage>
        <taxon>Bacteria</taxon>
        <taxon>Bacillati</taxon>
        <taxon>Actinomycetota</taxon>
        <taxon>Actinomycetes</taxon>
        <taxon>Streptosporangiales</taxon>
        <taxon>Thermomonosporaceae</taxon>
        <taxon>Actinomadura</taxon>
    </lineage>
</organism>
<name>A0A5C4JCV5_9ACTN</name>
<keyword evidence="2" id="KW-1185">Reference proteome</keyword>
<evidence type="ECO:0000313" key="2">
    <source>
        <dbReference type="Proteomes" id="UP000309174"/>
    </source>
</evidence>
<sequence>MLRGSGIERRSTGRCSDRTITSCTSFENVRWGTIKGLVGFAESSGCEIAVTGGTERGHASGPYSHWKGYKLDIAPNACVDRAIKRYPPAGVRSDGARLYRSPNGTLFAREPHHWDITFR</sequence>
<dbReference type="EMBL" id="VCKW01000066">
    <property type="protein sequence ID" value="TMR01148.1"/>
    <property type="molecule type" value="Genomic_DNA"/>
</dbReference>
<dbReference type="Proteomes" id="UP000309174">
    <property type="component" value="Unassembled WGS sequence"/>
</dbReference>
<evidence type="ECO:0008006" key="3">
    <source>
        <dbReference type="Google" id="ProtNLM"/>
    </source>
</evidence>
<comment type="caution">
    <text evidence="1">The sequence shown here is derived from an EMBL/GenBank/DDBJ whole genome shotgun (WGS) entry which is preliminary data.</text>
</comment>
<accession>A0A5C4JCV5</accession>
<proteinExistence type="predicted"/>
<protein>
    <recommendedName>
        <fullName evidence="3">Peptidase M15B domain-containing protein</fullName>
    </recommendedName>
</protein>
<dbReference type="AlphaFoldDB" id="A0A5C4JCV5"/>
<dbReference type="OrthoDB" id="3533852at2"/>
<evidence type="ECO:0000313" key="1">
    <source>
        <dbReference type="EMBL" id="TMR01148.1"/>
    </source>
</evidence>